<keyword evidence="5 9" id="KW-1133">Transmembrane helix</keyword>
<dbReference type="Pfam" id="PF13677">
    <property type="entry name" value="MotB_plug"/>
    <property type="match status" value="1"/>
</dbReference>
<dbReference type="PROSITE" id="PS51123">
    <property type="entry name" value="OMPA_2"/>
    <property type="match status" value="1"/>
</dbReference>
<name>A0A933SFN2_UNCEI</name>
<reference evidence="11" key="1">
    <citation type="submission" date="2020-07" db="EMBL/GenBank/DDBJ databases">
        <title>Huge and variable diversity of episymbiotic CPR bacteria and DPANN archaea in groundwater ecosystems.</title>
        <authorList>
            <person name="He C.Y."/>
            <person name="Keren R."/>
            <person name="Whittaker M."/>
            <person name="Farag I.F."/>
            <person name="Doudna J."/>
            <person name="Cate J.H.D."/>
            <person name="Banfield J.F."/>
        </authorList>
    </citation>
    <scope>NUCLEOTIDE SEQUENCE</scope>
    <source>
        <strain evidence="11">NC_groundwater_1813_Pr3_B-0.1um_71_17</strain>
    </source>
</reference>
<evidence type="ECO:0000313" key="11">
    <source>
        <dbReference type="EMBL" id="MBI5170868.1"/>
    </source>
</evidence>
<dbReference type="InterPro" id="IPR036737">
    <property type="entry name" value="OmpA-like_sf"/>
</dbReference>
<keyword evidence="4 9" id="KW-0812">Transmembrane</keyword>
<comment type="similarity">
    <text evidence="2">Belongs to the MotB family.</text>
</comment>
<dbReference type="CDD" id="cd07185">
    <property type="entry name" value="OmpA_C-like"/>
    <property type="match status" value="1"/>
</dbReference>
<evidence type="ECO:0000256" key="1">
    <source>
        <dbReference type="ARBA" id="ARBA00004162"/>
    </source>
</evidence>
<dbReference type="InterPro" id="IPR050330">
    <property type="entry name" value="Bact_OuterMem_StrucFunc"/>
</dbReference>
<dbReference type="PANTHER" id="PTHR30329">
    <property type="entry name" value="STATOR ELEMENT OF FLAGELLAR MOTOR COMPLEX"/>
    <property type="match status" value="1"/>
</dbReference>
<dbReference type="Proteomes" id="UP000696931">
    <property type="component" value="Unassembled WGS sequence"/>
</dbReference>
<evidence type="ECO:0000256" key="7">
    <source>
        <dbReference type="PROSITE-ProRule" id="PRU00473"/>
    </source>
</evidence>
<organism evidence="11 12">
    <name type="scientific">Eiseniibacteriota bacterium</name>
    <dbReference type="NCBI Taxonomy" id="2212470"/>
    <lineage>
        <taxon>Bacteria</taxon>
        <taxon>Candidatus Eiseniibacteriota</taxon>
    </lineage>
</organism>
<evidence type="ECO:0000256" key="3">
    <source>
        <dbReference type="ARBA" id="ARBA00022475"/>
    </source>
</evidence>
<dbReference type="InterPro" id="IPR025713">
    <property type="entry name" value="MotB-like_N_dom"/>
</dbReference>
<dbReference type="Pfam" id="PF00691">
    <property type="entry name" value="OmpA"/>
    <property type="match status" value="1"/>
</dbReference>
<proteinExistence type="inferred from homology"/>
<feature type="domain" description="OmpA-like" evidence="10">
    <location>
        <begin position="137"/>
        <end position="256"/>
    </location>
</feature>
<evidence type="ECO:0000256" key="8">
    <source>
        <dbReference type="SAM" id="MobiDB-lite"/>
    </source>
</evidence>
<evidence type="ECO:0000256" key="4">
    <source>
        <dbReference type="ARBA" id="ARBA00022692"/>
    </source>
</evidence>
<dbReference type="AlphaFoldDB" id="A0A933SFN2"/>
<evidence type="ECO:0000259" key="10">
    <source>
        <dbReference type="PROSITE" id="PS51123"/>
    </source>
</evidence>
<dbReference type="PANTHER" id="PTHR30329:SF21">
    <property type="entry name" value="LIPOPROTEIN YIAD-RELATED"/>
    <property type="match status" value="1"/>
</dbReference>
<feature type="compositionally biased region" description="Polar residues" evidence="8">
    <location>
        <begin position="260"/>
        <end position="269"/>
    </location>
</feature>
<dbReference type="EMBL" id="JACRIW010000111">
    <property type="protein sequence ID" value="MBI5170868.1"/>
    <property type="molecule type" value="Genomic_DNA"/>
</dbReference>
<dbReference type="Gene3D" id="3.30.1330.60">
    <property type="entry name" value="OmpA-like domain"/>
    <property type="match status" value="1"/>
</dbReference>
<gene>
    <name evidence="11" type="ORF">HZA61_15370</name>
</gene>
<protein>
    <submittedName>
        <fullName evidence="11">OmpA family protein</fullName>
    </submittedName>
</protein>
<comment type="subcellular location">
    <subcellularLocation>
        <location evidence="1">Cell membrane</location>
        <topology evidence="1">Single-pass membrane protein</topology>
    </subcellularLocation>
</comment>
<evidence type="ECO:0000256" key="6">
    <source>
        <dbReference type="ARBA" id="ARBA00023136"/>
    </source>
</evidence>
<evidence type="ECO:0000256" key="5">
    <source>
        <dbReference type="ARBA" id="ARBA00022989"/>
    </source>
</evidence>
<dbReference type="InterPro" id="IPR006665">
    <property type="entry name" value="OmpA-like"/>
</dbReference>
<accession>A0A933SFN2</accession>
<feature type="transmembrane region" description="Helical" evidence="9">
    <location>
        <begin position="27"/>
        <end position="50"/>
    </location>
</feature>
<dbReference type="SUPFAM" id="SSF103088">
    <property type="entry name" value="OmpA-like"/>
    <property type="match status" value="1"/>
</dbReference>
<evidence type="ECO:0000256" key="2">
    <source>
        <dbReference type="ARBA" id="ARBA00008914"/>
    </source>
</evidence>
<keyword evidence="3" id="KW-1003">Cell membrane</keyword>
<feature type="region of interest" description="Disordered" evidence="8">
    <location>
        <begin position="254"/>
        <end position="276"/>
    </location>
</feature>
<comment type="caution">
    <text evidence="11">The sequence shown here is derived from an EMBL/GenBank/DDBJ whole genome shotgun (WGS) entry which is preliminary data.</text>
</comment>
<keyword evidence="6 7" id="KW-0472">Membrane</keyword>
<dbReference type="GO" id="GO:0005886">
    <property type="term" value="C:plasma membrane"/>
    <property type="evidence" value="ECO:0007669"/>
    <property type="project" value="UniProtKB-SubCell"/>
</dbReference>
<sequence length="276" mass="30095">MSANKEREVPVRIIYRKKGHGHGHHGGAWKVAFADFMTAMFAMFLVLWLINQSSDVKSAVAGYFQDPLGRADEFGSSIVPGEGAQASVVRPMRPTDVTDMRLNKMEVMSRLQEELASAPELKGVMDKIEIKLTDEGLQIQLLEDSTGVFFESGSASPSWRGRGVLAILGQELGQLPNPILIAGYTDARPYRRADGYSNWELSADRANTARRILQLNGVGDHQVLQIRGFADRDLLTPGDPYAASNRRVSITMKFDGTPAPSDSTGSAGPQAQGAFE</sequence>
<evidence type="ECO:0000313" key="12">
    <source>
        <dbReference type="Proteomes" id="UP000696931"/>
    </source>
</evidence>
<evidence type="ECO:0000256" key="9">
    <source>
        <dbReference type="SAM" id="Phobius"/>
    </source>
</evidence>